<dbReference type="PROSITE" id="PS01268">
    <property type="entry name" value="UPF0024"/>
    <property type="match status" value="1"/>
</dbReference>
<dbReference type="RefSeq" id="XP_034009673.1">
    <property type="nucleotide sequence ID" value="XM_034158427.1"/>
</dbReference>
<feature type="domain" description="TRUD" evidence="5">
    <location>
        <begin position="340"/>
        <end position="577"/>
    </location>
</feature>
<dbReference type="PANTHER" id="PTHR13326:SF21">
    <property type="entry name" value="PSEUDOURIDYLATE SYNTHASE PUS7L"/>
    <property type="match status" value="1"/>
</dbReference>
<dbReference type="GeneID" id="54784095"/>
<dbReference type="PIRSF" id="PIRSF037016">
    <property type="entry name" value="Pseudouridin_synth_euk_prd"/>
    <property type="match status" value="1"/>
</dbReference>
<dbReference type="SUPFAM" id="SSF55120">
    <property type="entry name" value="Pseudouridine synthase"/>
    <property type="match status" value="1"/>
</dbReference>
<keyword evidence="3" id="KW-0413">Isomerase</keyword>
<dbReference type="GO" id="GO:0001522">
    <property type="term" value="P:pseudouridine synthesis"/>
    <property type="evidence" value="ECO:0007669"/>
    <property type="project" value="InterPro"/>
</dbReference>
<dbReference type="Gene3D" id="3.30.2350.20">
    <property type="entry name" value="TruD, catalytic domain"/>
    <property type="match status" value="2"/>
</dbReference>
<dbReference type="OrthoDB" id="447290at2759"/>
<dbReference type="AlphaFoldDB" id="A0A642UFI5"/>
<dbReference type="InterPro" id="IPR020103">
    <property type="entry name" value="PsdUridine_synth_cat_dom_sf"/>
</dbReference>
<evidence type="ECO:0000313" key="6">
    <source>
        <dbReference type="EMBL" id="KAA8896931.1"/>
    </source>
</evidence>
<reference evidence="6 7" key="1">
    <citation type="submission" date="2019-07" db="EMBL/GenBank/DDBJ databases">
        <title>Genome assembly of two rare yeast pathogens: Diutina rugosa and Trichomonascus ciferrii.</title>
        <authorList>
            <person name="Mixao V."/>
            <person name="Saus E."/>
            <person name="Hansen A."/>
            <person name="Lass-Flor C."/>
            <person name="Gabaldon T."/>
        </authorList>
    </citation>
    <scope>NUCLEOTIDE SEQUENCE [LARGE SCALE GENOMIC DNA]</scope>
    <source>
        <strain evidence="6 7">CBS 613</strain>
    </source>
</reference>
<dbReference type="EMBL" id="SWFT01000161">
    <property type="protein sequence ID" value="KAA8896931.1"/>
    <property type="molecule type" value="Genomic_DNA"/>
</dbReference>
<dbReference type="InterPro" id="IPR042214">
    <property type="entry name" value="TruD_catalytic"/>
</dbReference>
<name>A0A642UFI5_DIURU</name>
<keyword evidence="7" id="KW-1185">Reference proteome</keyword>
<feature type="compositionally biased region" description="Basic and acidic residues" evidence="4">
    <location>
        <begin position="101"/>
        <end position="113"/>
    </location>
</feature>
<evidence type="ECO:0000256" key="2">
    <source>
        <dbReference type="ARBA" id="ARBA00022694"/>
    </source>
</evidence>
<sequence>MKRANPAPDTADAKRACLSMADRASKVVQEADVGITTFVNDENRANGGFSGMIKALYSDFQVNEIGLDGEVVHLTDEGVVVPKKEKTPTEADAGANAGSGDKSEVKEDKDSYTLNDEDRTSLLEFITAEELQQVEDLFSSGNKMETTTTFDDKQQRTSLHQLLRKAFGGRLETVTSAENTFKICLARKAPKRRGQPHAQESMSHVDENGVHNYGAGPFKKYLHFTVYKENRETMEIASTMSKLLHTPNKFIGFAGTKDRRGVTTQRFSIHRGKVLRVNALNKGLKQTVLGNFKYEDKGLELGDLSGNEFVIAIRDVNPCNPGADIKQVVEKCFNSLKEKGFINYYGLQRFGSFSISTHQLGVHVLRSEWKQAAELILSEQEVMAPLSVEARKIWAETRDPKATLEKMPNRFTAEVSVLRQLEKEQVDDNGEYSAQSYFKALMQIPKNLRMMYSHAYQSYVWNVVASKRFELFGLEVKAGDLVYDNDEPVASDDDFKEDVFQSKDPQVKHLTEEDVASGKYTIYDVILPTPGFRIEYPTTLLDVYKEVMAKDQLDPESMARNVKEFSLTGSYRHVMVKPKNMSYNIVKYKDNTTPLVKTDLELLREGDVNASRVIESEGDKTAVVLKMSLGVSTYATMALREFMKIDTSRFGFTKVDKATKSEAEETTETTETK</sequence>
<evidence type="ECO:0000313" key="7">
    <source>
        <dbReference type="Proteomes" id="UP000449547"/>
    </source>
</evidence>
<evidence type="ECO:0000256" key="3">
    <source>
        <dbReference type="ARBA" id="ARBA00023235"/>
    </source>
</evidence>
<comment type="caution">
    <text evidence="6">The sequence shown here is derived from an EMBL/GenBank/DDBJ whole genome shotgun (WGS) entry which is preliminary data.</text>
</comment>
<dbReference type="GO" id="GO:0003723">
    <property type="term" value="F:RNA binding"/>
    <property type="evidence" value="ECO:0007669"/>
    <property type="project" value="InterPro"/>
</dbReference>
<organism evidence="6 7">
    <name type="scientific">Diutina rugosa</name>
    <name type="common">Yeast</name>
    <name type="synonym">Candida rugosa</name>
    <dbReference type="NCBI Taxonomy" id="5481"/>
    <lineage>
        <taxon>Eukaryota</taxon>
        <taxon>Fungi</taxon>
        <taxon>Dikarya</taxon>
        <taxon>Ascomycota</taxon>
        <taxon>Saccharomycotina</taxon>
        <taxon>Pichiomycetes</taxon>
        <taxon>Debaryomycetaceae</taxon>
        <taxon>Diutina</taxon>
    </lineage>
</organism>
<dbReference type="CDD" id="cd02576">
    <property type="entry name" value="PseudoU_synth_ScPUS7"/>
    <property type="match status" value="1"/>
</dbReference>
<comment type="similarity">
    <text evidence="1">Belongs to the pseudouridine synthase TruD family.</text>
</comment>
<dbReference type="InterPro" id="IPR011760">
    <property type="entry name" value="PsdUridine_synth_TruD_insert"/>
</dbReference>
<feature type="region of interest" description="Disordered" evidence="4">
    <location>
        <begin position="83"/>
        <end position="113"/>
    </location>
</feature>
<dbReference type="GO" id="GO:0005634">
    <property type="term" value="C:nucleus"/>
    <property type="evidence" value="ECO:0007669"/>
    <property type="project" value="TreeGrafter"/>
</dbReference>
<dbReference type="VEuPathDB" id="FungiDB:DIURU_005444"/>
<dbReference type="InterPro" id="IPR001656">
    <property type="entry name" value="PsdUridine_synth_TruD"/>
</dbReference>
<dbReference type="NCBIfam" id="TIGR00094">
    <property type="entry name" value="tRNA_TruD_broad"/>
    <property type="match status" value="1"/>
</dbReference>
<dbReference type="GO" id="GO:0008033">
    <property type="term" value="P:tRNA processing"/>
    <property type="evidence" value="ECO:0007669"/>
    <property type="project" value="UniProtKB-KW"/>
</dbReference>
<dbReference type="GO" id="GO:0009982">
    <property type="term" value="F:pseudouridine synthase activity"/>
    <property type="evidence" value="ECO:0007669"/>
    <property type="project" value="InterPro"/>
</dbReference>
<evidence type="ECO:0000256" key="4">
    <source>
        <dbReference type="SAM" id="MobiDB-lite"/>
    </source>
</evidence>
<dbReference type="Pfam" id="PF01142">
    <property type="entry name" value="TruD"/>
    <property type="match status" value="1"/>
</dbReference>
<keyword evidence="2" id="KW-0819">tRNA processing</keyword>
<protein>
    <recommendedName>
        <fullName evidence="5">TRUD domain-containing protein</fullName>
    </recommendedName>
</protein>
<accession>A0A642UFI5</accession>
<dbReference type="PANTHER" id="PTHR13326">
    <property type="entry name" value="TRNA PSEUDOURIDINE SYNTHASE D"/>
    <property type="match status" value="1"/>
</dbReference>
<gene>
    <name evidence="6" type="ORF">DIURU_005444</name>
</gene>
<dbReference type="Proteomes" id="UP000449547">
    <property type="component" value="Unassembled WGS sequence"/>
</dbReference>
<dbReference type="InterPro" id="IPR020119">
    <property type="entry name" value="PsdUridine_synth_TruD_CS"/>
</dbReference>
<dbReference type="OMA" id="WINYFGH"/>
<evidence type="ECO:0000256" key="1">
    <source>
        <dbReference type="ARBA" id="ARBA00007953"/>
    </source>
</evidence>
<proteinExistence type="inferred from homology"/>
<dbReference type="PROSITE" id="PS50984">
    <property type="entry name" value="TRUD"/>
    <property type="match status" value="1"/>
</dbReference>
<evidence type="ECO:0000259" key="5">
    <source>
        <dbReference type="PROSITE" id="PS50984"/>
    </source>
</evidence>